<evidence type="ECO:0000313" key="2">
    <source>
        <dbReference type="EMBL" id="KEY20347.1"/>
    </source>
</evidence>
<reference evidence="2 4" key="1">
    <citation type="submission" date="2014-07" db="EMBL/GenBank/DDBJ databases">
        <authorList>
            <person name="Pisani N.G."/>
            <person name="Newman J.D."/>
        </authorList>
    </citation>
    <scope>NUCLEOTIDE SEQUENCE [LARGE SCALE GENOMIC DNA]</scope>
    <source>
        <strain evidence="2 4">LMG 24720</strain>
    </source>
</reference>
<feature type="domain" description="FRG" evidence="1">
    <location>
        <begin position="113"/>
        <end position="224"/>
    </location>
</feature>
<dbReference type="RefSeq" id="WP_034717277.1">
    <property type="nucleotide sequence ID" value="NZ_FOIX01000002.1"/>
</dbReference>
<proteinExistence type="predicted"/>
<gene>
    <name evidence="2" type="ORF">HY04_03865</name>
    <name evidence="3" type="ORF">NCTC13489_02797</name>
</gene>
<dbReference type="InterPro" id="IPR014966">
    <property type="entry name" value="FRG-dom"/>
</dbReference>
<dbReference type="EMBL" id="LR134441">
    <property type="protein sequence ID" value="VEI01520.1"/>
    <property type="molecule type" value="Genomic_DNA"/>
</dbReference>
<keyword evidence="4" id="KW-1185">Reference proteome</keyword>
<dbReference type="AlphaFoldDB" id="A0A448NUS5"/>
<dbReference type="OrthoDB" id="9816036at2"/>
<evidence type="ECO:0000259" key="1">
    <source>
        <dbReference type="SMART" id="SM00901"/>
    </source>
</evidence>
<evidence type="ECO:0000313" key="5">
    <source>
        <dbReference type="Proteomes" id="UP000270036"/>
    </source>
</evidence>
<protein>
    <submittedName>
        <fullName evidence="3">FRG domain</fullName>
    </submittedName>
</protein>
<accession>A0A448NUS5</accession>
<evidence type="ECO:0000313" key="4">
    <source>
        <dbReference type="Proteomes" id="UP000028349"/>
    </source>
</evidence>
<evidence type="ECO:0000313" key="3">
    <source>
        <dbReference type="EMBL" id="VEI01520.1"/>
    </source>
</evidence>
<dbReference type="Proteomes" id="UP000270036">
    <property type="component" value="Chromosome"/>
</dbReference>
<reference evidence="3 5" key="2">
    <citation type="submission" date="2018-12" db="EMBL/GenBank/DDBJ databases">
        <authorList>
            <consortium name="Pathogen Informatics"/>
        </authorList>
    </citation>
    <scope>NUCLEOTIDE SEQUENCE [LARGE SCALE GENOMIC DNA]</scope>
    <source>
        <strain evidence="3 5">NCTC13489</strain>
    </source>
</reference>
<dbReference type="EMBL" id="JPEP01000001">
    <property type="protein sequence ID" value="KEY20347.1"/>
    <property type="molecule type" value="Genomic_DNA"/>
</dbReference>
<organism evidence="3 5">
    <name type="scientific">Kaistella antarctica</name>
    <dbReference type="NCBI Taxonomy" id="266748"/>
    <lineage>
        <taxon>Bacteria</taxon>
        <taxon>Pseudomonadati</taxon>
        <taxon>Bacteroidota</taxon>
        <taxon>Flavobacteriia</taxon>
        <taxon>Flavobacteriales</taxon>
        <taxon>Weeksellaceae</taxon>
        <taxon>Chryseobacterium group</taxon>
        <taxon>Kaistella</taxon>
    </lineage>
</organism>
<dbReference type="SMART" id="SM00901">
    <property type="entry name" value="FRG"/>
    <property type="match status" value="1"/>
</dbReference>
<dbReference type="Pfam" id="PF08867">
    <property type="entry name" value="FRG"/>
    <property type="match status" value="1"/>
</dbReference>
<dbReference type="Proteomes" id="UP000028349">
    <property type="component" value="Unassembled WGS sequence"/>
</dbReference>
<dbReference type="KEGG" id="cant:NCTC13489_02797"/>
<name>A0A448NUS5_9FLAO</name>
<sequence>MKKITTSTNLNSRIRLFADWLNNGGVETIWSKDLIEDLIKVKFDSVGNVVESTVSSIVRAAVLAYEATQITPPPSSLEFMTEYQTTLQKAFFFEQVNIDSKEEFDEIFELNKNSKGILYRGVSEAKFRIYSSLQRYWINEKIYEKGIDYKSFIEKMIVNAKKQQGKILEKFFKKNGISPNNDIAVLSFLQHYGCPTPLVDWTNSFINSLYFATESFSEDKGEVREIEKYFSVYYIEEKDLISTSLVSIIEKGIHKKKEHLKNDLVKNGELDGINEIEMNKFFSNNRLEMATKMLYQRGLIDYLTKVERLMTFELTYFSDLNEGTDIQFSLNNSMNIINQQGVFIWNSDPFKPIEQVGNEQLIERTDVIYRFSKCYNINKNLVDYVREKIKKEGIDKNFIYPNPSLIAQNCFSETIENC</sequence>